<name>F8P462_SERL9</name>
<dbReference type="KEGG" id="sla:SERLADRAFT_440326"/>
<gene>
    <name evidence="1" type="ORF">SERLADRAFT_440326</name>
</gene>
<proteinExistence type="predicted"/>
<dbReference type="GeneID" id="18815349"/>
<organism>
    <name type="scientific">Serpula lacrymans var. lacrymans (strain S7.9)</name>
    <name type="common">Dry rot fungus</name>
    <dbReference type="NCBI Taxonomy" id="578457"/>
    <lineage>
        <taxon>Eukaryota</taxon>
        <taxon>Fungi</taxon>
        <taxon>Dikarya</taxon>
        <taxon>Basidiomycota</taxon>
        <taxon>Agaricomycotina</taxon>
        <taxon>Agaricomycetes</taxon>
        <taxon>Agaricomycetidae</taxon>
        <taxon>Boletales</taxon>
        <taxon>Coniophorineae</taxon>
        <taxon>Serpulaceae</taxon>
        <taxon>Serpula</taxon>
    </lineage>
</organism>
<dbReference type="EMBL" id="GL945437">
    <property type="protein sequence ID" value="EGO22310.1"/>
    <property type="molecule type" value="Genomic_DNA"/>
</dbReference>
<dbReference type="RefSeq" id="XP_007320848.1">
    <property type="nucleotide sequence ID" value="XM_007320786.1"/>
</dbReference>
<reference evidence="1" key="1">
    <citation type="submission" date="2011-04" db="EMBL/GenBank/DDBJ databases">
        <title>Evolution of plant cell wall degrading machinery underlies the functional diversity of forest fungi.</title>
        <authorList>
            <consortium name="US DOE Joint Genome Institute (JGI-PGF)"/>
            <person name="Eastwood D.C."/>
            <person name="Floudas D."/>
            <person name="Binder M."/>
            <person name="Majcherczyk A."/>
            <person name="Schneider P."/>
            <person name="Aerts A."/>
            <person name="Asiegbu F.O."/>
            <person name="Baker S.E."/>
            <person name="Barry K."/>
            <person name="Bendiksby M."/>
            <person name="Blumentritt M."/>
            <person name="Coutinho P.M."/>
            <person name="Cullen D."/>
            <person name="Cullen D."/>
            <person name="Gathman A."/>
            <person name="Goodell B."/>
            <person name="Henrissat B."/>
            <person name="Ihrmark K."/>
            <person name="Kauserud H."/>
            <person name="Kohler A."/>
            <person name="LaButti K."/>
            <person name="Lapidus A."/>
            <person name="Lavin J.L."/>
            <person name="Lee Y.-H."/>
            <person name="Lindquist E."/>
            <person name="Lilly W."/>
            <person name="Lucas S."/>
            <person name="Morin E."/>
            <person name="Murat C."/>
            <person name="Oguiza J.A."/>
            <person name="Park J."/>
            <person name="Pisabarro A.G."/>
            <person name="Riley R."/>
            <person name="Rosling A."/>
            <person name="Salamov A."/>
            <person name="Schmidt O."/>
            <person name="Schmutz J."/>
            <person name="Skrede I."/>
            <person name="Stenlid J."/>
            <person name="Wiebenga A."/>
            <person name="Xie X."/>
            <person name="Kues U."/>
            <person name="Hibbett D.S."/>
            <person name="Hoffmeister D."/>
            <person name="Hogberg N."/>
            <person name="Martin F."/>
            <person name="Grigoriev I.V."/>
            <person name="Watkinson S.C."/>
        </authorList>
    </citation>
    <scope>NUCLEOTIDE SEQUENCE</scope>
    <source>
        <strain evidence="1">S7.9</strain>
    </source>
</reference>
<evidence type="ECO:0000313" key="1">
    <source>
        <dbReference type="EMBL" id="EGO22310.1"/>
    </source>
</evidence>
<sequence>MSSLGLNLPLFLDYVSWGDHECTADPKICYERANLMVSNELPEILKRWSKPPYTQGTHNARASGAKGVLEKFLFGCIGEVLEDELRRIQDLAKCPPEDVSEEGLTSLFIEDLVLKLQSPGFDGTPMLWALLQHLTRTDSQEK</sequence>
<dbReference type="Proteomes" id="UP000008064">
    <property type="component" value="Unassembled WGS sequence"/>
</dbReference>
<accession>F8P462</accession>
<dbReference type="HOGENOM" id="CLU_154301_0_0_1"/>
<dbReference type="AlphaFoldDB" id="F8P462"/>
<dbReference type="OrthoDB" id="2678661at2759"/>
<protein>
    <submittedName>
        <fullName evidence="1">Uncharacterized protein</fullName>
    </submittedName>
</protein>